<gene>
    <name evidence="3" type="ORF">AAE02nite_11640</name>
</gene>
<feature type="domain" description="HEPN AbiJ-N-terminal" evidence="1">
    <location>
        <begin position="6"/>
        <end position="166"/>
    </location>
</feature>
<evidence type="ECO:0000259" key="1">
    <source>
        <dbReference type="Pfam" id="PF18863"/>
    </source>
</evidence>
<dbReference type="Pfam" id="PF18863">
    <property type="entry name" value="AbiJ_NTD4"/>
    <property type="match status" value="1"/>
</dbReference>
<feature type="domain" description="DUF7014" evidence="2">
    <location>
        <begin position="179"/>
        <end position="295"/>
    </location>
</feature>
<dbReference type="RefSeq" id="WP_146895906.1">
    <property type="nucleotide sequence ID" value="NZ_BJYS01000006.1"/>
</dbReference>
<name>A0A512AUY2_9BACT</name>
<sequence>MDFIPYSLRNRIPTDVYTYDSFTEKFKNQIILIARDFFFDNVFNYAGEDYIIELHDMICHAHGKLSLPKVGYNSDTILGRIEGYFKELNQPELILDIIEFYCVEFTEADECTKAQFGHLSTSTLVEDAISKINRRFKENGLGYEVVNNEVIKIDSQILHSEVVRPVLHFIHNEVFKTVDNEYRLAYEHYRHGNFPDCLSNCGKAFESTLKIICDKKGWVIKPGKEQARHLILLCLENDLIPKYLQEHYTSLIKVFESGVPTIRNNDGGHGAGTEQRNIPEYYASYMLHLTGTSIKLFTDAYLASI</sequence>
<keyword evidence="4" id="KW-1185">Reference proteome</keyword>
<dbReference type="Pfam" id="PF22809">
    <property type="entry name" value="DUF7014"/>
    <property type="match status" value="1"/>
</dbReference>
<comment type="caution">
    <text evidence="3">The sequence shown here is derived from an EMBL/GenBank/DDBJ whole genome shotgun (WGS) entry which is preliminary data.</text>
</comment>
<evidence type="ECO:0000259" key="2">
    <source>
        <dbReference type="Pfam" id="PF22809"/>
    </source>
</evidence>
<accession>A0A512AUY2</accession>
<proteinExistence type="predicted"/>
<dbReference type="NCBIfam" id="NF046078">
    <property type="entry name" value="STM4504_CBY0614"/>
    <property type="match status" value="1"/>
</dbReference>
<evidence type="ECO:0000313" key="3">
    <source>
        <dbReference type="EMBL" id="GEO03500.1"/>
    </source>
</evidence>
<evidence type="ECO:0008006" key="5">
    <source>
        <dbReference type="Google" id="ProtNLM"/>
    </source>
</evidence>
<dbReference type="EMBL" id="BJYS01000006">
    <property type="protein sequence ID" value="GEO03500.1"/>
    <property type="molecule type" value="Genomic_DNA"/>
</dbReference>
<protein>
    <recommendedName>
        <fullName evidence="5">Abortive infection protein-like C-terminal domain-containing protein</fullName>
    </recommendedName>
</protein>
<dbReference type="OrthoDB" id="8113776at2"/>
<dbReference type="Proteomes" id="UP000321532">
    <property type="component" value="Unassembled WGS sequence"/>
</dbReference>
<dbReference type="InterPro" id="IPR054280">
    <property type="entry name" value="DUF7014"/>
</dbReference>
<evidence type="ECO:0000313" key="4">
    <source>
        <dbReference type="Proteomes" id="UP000321532"/>
    </source>
</evidence>
<organism evidence="3 4">
    <name type="scientific">Adhaeribacter aerolatus</name>
    <dbReference type="NCBI Taxonomy" id="670289"/>
    <lineage>
        <taxon>Bacteria</taxon>
        <taxon>Pseudomonadati</taxon>
        <taxon>Bacteroidota</taxon>
        <taxon>Cytophagia</taxon>
        <taxon>Cytophagales</taxon>
        <taxon>Hymenobacteraceae</taxon>
        <taxon>Adhaeribacter</taxon>
    </lineage>
</organism>
<dbReference type="InterPro" id="IPR049503">
    <property type="entry name" value="AbiJ_NTD4"/>
</dbReference>
<reference evidence="3 4" key="1">
    <citation type="submission" date="2019-07" db="EMBL/GenBank/DDBJ databases">
        <title>Whole genome shotgun sequence of Adhaeribacter aerolatus NBRC 106133.</title>
        <authorList>
            <person name="Hosoyama A."/>
            <person name="Uohara A."/>
            <person name="Ohji S."/>
            <person name="Ichikawa N."/>
        </authorList>
    </citation>
    <scope>NUCLEOTIDE SEQUENCE [LARGE SCALE GENOMIC DNA]</scope>
    <source>
        <strain evidence="3 4">NBRC 106133</strain>
    </source>
</reference>
<dbReference type="AlphaFoldDB" id="A0A512AUY2"/>